<evidence type="ECO:0000313" key="2">
    <source>
        <dbReference type="Proteomes" id="UP000821656"/>
    </source>
</evidence>
<organism evidence="1 2">
    <name type="scientific">Clostridium beijerinckii</name>
    <name type="common">Clostridium MP</name>
    <dbReference type="NCBI Taxonomy" id="1520"/>
    <lineage>
        <taxon>Bacteria</taxon>
        <taxon>Bacillati</taxon>
        <taxon>Bacillota</taxon>
        <taxon>Clostridia</taxon>
        <taxon>Eubacteriales</taxon>
        <taxon>Clostridiaceae</taxon>
        <taxon>Clostridium</taxon>
    </lineage>
</organism>
<name>A0A9Q5GUI1_CLOBE</name>
<dbReference type="AlphaFoldDB" id="A0A9Q5GUI1"/>
<dbReference type="RefSeq" id="WP_155772792.1">
    <property type="nucleotide sequence ID" value="NZ_CP016090.1"/>
</dbReference>
<comment type="caution">
    <text evidence="1">The sequence shown here is derived from an EMBL/GenBank/DDBJ whole genome shotgun (WGS) entry which is preliminary data.</text>
</comment>
<reference evidence="1" key="1">
    <citation type="submission" date="2020-05" db="EMBL/GenBank/DDBJ databases">
        <title>Genomic insights into acetone-butanol-ethanol (ABE) fermentation by sequencing solventogenic clostridia strains.</title>
        <authorList>
            <person name="Brown S."/>
        </authorList>
    </citation>
    <scope>NUCLEOTIDE SEQUENCE</scope>
    <source>
        <strain evidence="1">DJ126</strain>
    </source>
</reference>
<gene>
    <name evidence="1" type="ORF">DFH45_000094</name>
</gene>
<evidence type="ECO:0000313" key="1">
    <source>
        <dbReference type="EMBL" id="NRV07131.1"/>
    </source>
</evidence>
<dbReference type="Proteomes" id="UP000821656">
    <property type="component" value="Unassembled WGS sequence"/>
</dbReference>
<dbReference type="EMBL" id="JABSXK010000001">
    <property type="protein sequence ID" value="NRV07131.1"/>
    <property type="molecule type" value="Genomic_DNA"/>
</dbReference>
<sequence>MSKIYYGFDTAILRVILELADDINNEIYLDHLINHLSQYKIKLKKKYIIS</sequence>
<proteinExistence type="predicted"/>
<protein>
    <submittedName>
        <fullName evidence="1">Uncharacterized protein</fullName>
    </submittedName>
</protein>
<accession>A0A9Q5GUI1</accession>